<evidence type="ECO:0000313" key="2">
    <source>
        <dbReference type="EMBL" id="TDO94083.1"/>
    </source>
</evidence>
<protein>
    <submittedName>
        <fullName evidence="2">Uncharacterized protein DUF616</fullName>
    </submittedName>
</protein>
<sequence length="263" mass="31712">MKKNNDIIVYTAIANNYDDLIDPKFISSNIDYYCFTDDMSMKSEVWNLIEFPLDDLNSTYKNRIVKMLPHKYFSEYKYSVYIDGSIDILGDIEKLVNEYLVEGEYKLAVPKHPERDCLYEEAKACINLKKDNVEIIKKQISKYKEENFPKGFGLTENGIIFRQHNDPEVINLMQDWWDEFNKFSQRDQLSFLYVIWKNNFNYLSMNINSRVENKYFRIRGHKKDGIRRIWQLIKIHRDKNKFNKALYNLLKNIKNKLDKYRID</sequence>
<proteinExistence type="predicted"/>
<dbReference type="RefSeq" id="WP_133514203.1">
    <property type="nucleotide sequence ID" value="NZ_SNWX01000004.1"/>
</dbReference>
<accession>A0A4R6LZ44</accession>
<reference evidence="2 3" key="1">
    <citation type="submission" date="2019-03" db="EMBL/GenBank/DDBJ databases">
        <title>Subsurface microbial communities from deep shales in Ohio and West Virginia, USA.</title>
        <authorList>
            <person name="Wrighton K."/>
        </authorList>
    </citation>
    <scope>NUCLEOTIDE SEQUENCE [LARGE SCALE GENOMIC DNA]</scope>
    <source>
        <strain evidence="2 3">MA284_T2</strain>
    </source>
</reference>
<dbReference type="Proteomes" id="UP000295064">
    <property type="component" value="Unassembled WGS sequence"/>
</dbReference>
<organism evidence="2 3">
    <name type="scientific">Halanaerobium saccharolyticum</name>
    <dbReference type="NCBI Taxonomy" id="43595"/>
    <lineage>
        <taxon>Bacteria</taxon>
        <taxon>Bacillati</taxon>
        <taxon>Bacillota</taxon>
        <taxon>Clostridia</taxon>
        <taxon>Halanaerobiales</taxon>
        <taxon>Halanaerobiaceae</taxon>
        <taxon>Halanaerobium</taxon>
    </lineage>
</organism>
<evidence type="ECO:0000313" key="3">
    <source>
        <dbReference type="Proteomes" id="UP000295064"/>
    </source>
</evidence>
<dbReference type="EMBL" id="SNWX01000004">
    <property type="protein sequence ID" value="TDO94083.1"/>
    <property type="molecule type" value="Genomic_DNA"/>
</dbReference>
<name>A0A4R6LZ44_9FIRM</name>
<dbReference type="OrthoDB" id="396512at2"/>
<gene>
    <name evidence="2" type="ORF">DFR79_10448</name>
</gene>
<dbReference type="InterPro" id="IPR048354">
    <property type="entry name" value="TOD1_MUCI70_glycTrfase_dom"/>
</dbReference>
<dbReference type="PANTHER" id="PTHR12956">
    <property type="entry name" value="ALKALINE CERAMIDASE-RELATED"/>
    <property type="match status" value="1"/>
</dbReference>
<dbReference type="InterPro" id="IPR006852">
    <property type="entry name" value="TOD1_MUCI70"/>
</dbReference>
<feature type="domain" description="TOD1/MUCI70 glycosyltransferase-like" evidence="1">
    <location>
        <begin position="2"/>
        <end position="208"/>
    </location>
</feature>
<comment type="caution">
    <text evidence="2">The sequence shown here is derived from an EMBL/GenBank/DDBJ whole genome shotgun (WGS) entry which is preliminary data.</text>
</comment>
<dbReference type="AlphaFoldDB" id="A0A4R6LZ44"/>
<evidence type="ECO:0000259" key="1">
    <source>
        <dbReference type="Pfam" id="PF04765"/>
    </source>
</evidence>
<dbReference type="Pfam" id="PF04765">
    <property type="entry name" value="TOD1_MUCI70"/>
    <property type="match status" value="1"/>
</dbReference>